<dbReference type="Proteomes" id="UP000315349">
    <property type="component" value="Chromosome"/>
</dbReference>
<dbReference type="KEGG" id="peh:Spb1_27780"/>
<gene>
    <name evidence="1" type="ORF">Spb1_27780</name>
</gene>
<dbReference type="OrthoDB" id="284889at2"/>
<organism evidence="1 2">
    <name type="scientific">Planctopirus ephydatiae</name>
    <dbReference type="NCBI Taxonomy" id="2528019"/>
    <lineage>
        <taxon>Bacteria</taxon>
        <taxon>Pseudomonadati</taxon>
        <taxon>Planctomycetota</taxon>
        <taxon>Planctomycetia</taxon>
        <taxon>Planctomycetales</taxon>
        <taxon>Planctomycetaceae</taxon>
        <taxon>Planctopirus</taxon>
    </lineage>
</organism>
<reference evidence="1 2" key="1">
    <citation type="submission" date="2019-02" db="EMBL/GenBank/DDBJ databases">
        <title>Deep-cultivation of Planctomycetes and their phenomic and genomic characterization uncovers novel biology.</title>
        <authorList>
            <person name="Wiegand S."/>
            <person name="Jogler M."/>
            <person name="Boedeker C."/>
            <person name="Pinto D."/>
            <person name="Vollmers J."/>
            <person name="Rivas-Marin E."/>
            <person name="Kohn T."/>
            <person name="Peeters S.H."/>
            <person name="Heuer A."/>
            <person name="Rast P."/>
            <person name="Oberbeckmann S."/>
            <person name="Bunk B."/>
            <person name="Jeske O."/>
            <person name="Meyerdierks A."/>
            <person name="Storesund J.E."/>
            <person name="Kallscheuer N."/>
            <person name="Luecker S."/>
            <person name="Lage O.M."/>
            <person name="Pohl T."/>
            <person name="Merkel B.J."/>
            <person name="Hornburger P."/>
            <person name="Mueller R.-W."/>
            <person name="Bruemmer F."/>
            <person name="Labrenz M."/>
            <person name="Spormann A.M."/>
            <person name="Op den Camp H."/>
            <person name="Overmann J."/>
            <person name="Amann R."/>
            <person name="Jetten M.S.M."/>
            <person name="Mascher T."/>
            <person name="Medema M.H."/>
            <person name="Devos D.P."/>
            <person name="Kaster A.-K."/>
            <person name="Ovreas L."/>
            <person name="Rohde M."/>
            <person name="Galperin M.Y."/>
            <person name="Jogler C."/>
        </authorList>
    </citation>
    <scope>NUCLEOTIDE SEQUENCE [LARGE SCALE GENOMIC DNA]</scope>
    <source>
        <strain evidence="1 2">Spb1</strain>
    </source>
</reference>
<name>A0A518GQF3_9PLAN</name>
<keyword evidence="2" id="KW-1185">Reference proteome</keyword>
<proteinExistence type="predicted"/>
<dbReference type="RefSeq" id="WP_145300829.1">
    <property type="nucleotide sequence ID" value="NZ_CP036299.1"/>
</dbReference>
<dbReference type="EMBL" id="CP036299">
    <property type="protein sequence ID" value="QDV30843.1"/>
    <property type="molecule type" value="Genomic_DNA"/>
</dbReference>
<dbReference type="AlphaFoldDB" id="A0A518GQF3"/>
<evidence type="ECO:0000313" key="2">
    <source>
        <dbReference type="Proteomes" id="UP000315349"/>
    </source>
</evidence>
<protein>
    <submittedName>
        <fullName evidence="1">Uncharacterized protein</fullName>
    </submittedName>
</protein>
<accession>A0A518GQF3</accession>
<sequence length="119" mass="13793">MLALSPPSNVSELEWASIVYWTHNLHCNSIPQVHANLSTLRTIDNLIEEAAEHPNRQKINQLWNEYAKVSQSGFRYREKYLPVRDEIAEAIANQGDSFSDFRSYNDFLVSIRARQNSKQ</sequence>
<evidence type="ECO:0000313" key="1">
    <source>
        <dbReference type="EMBL" id="QDV30843.1"/>
    </source>
</evidence>